<keyword evidence="3" id="KW-1185">Reference proteome</keyword>
<comment type="caution">
    <text evidence="2">The sequence shown here is derived from an EMBL/GenBank/DDBJ whole genome shotgun (WGS) entry which is preliminary data.</text>
</comment>
<proteinExistence type="predicted"/>
<feature type="region of interest" description="Disordered" evidence="1">
    <location>
        <begin position="70"/>
        <end position="127"/>
    </location>
</feature>
<dbReference type="Proteomes" id="UP000886520">
    <property type="component" value="Chromosome 18"/>
</dbReference>
<feature type="compositionally biased region" description="Polar residues" evidence="1">
    <location>
        <begin position="10"/>
        <end position="20"/>
    </location>
</feature>
<dbReference type="AlphaFoldDB" id="A0A9D4Z9Q7"/>
<accession>A0A9D4Z9Q7</accession>
<dbReference type="EMBL" id="JABFUD020000018">
    <property type="protein sequence ID" value="KAI5065950.1"/>
    <property type="molecule type" value="Genomic_DNA"/>
</dbReference>
<feature type="compositionally biased region" description="Pro residues" evidence="1">
    <location>
        <begin position="77"/>
        <end position="99"/>
    </location>
</feature>
<reference evidence="2" key="1">
    <citation type="submission" date="2021-01" db="EMBL/GenBank/DDBJ databases">
        <title>Adiantum capillus-veneris genome.</title>
        <authorList>
            <person name="Fang Y."/>
            <person name="Liao Q."/>
        </authorList>
    </citation>
    <scope>NUCLEOTIDE SEQUENCE</scope>
    <source>
        <strain evidence="2">H3</strain>
        <tissue evidence="2">Leaf</tissue>
    </source>
</reference>
<evidence type="ECO:0000256" key="1">
    <source>
        <dbReference type="SAM" id="MobiDB-lite"/>
    </source>
</evidence>
<organism evidence="2 3">
    <name type="scientific">Adiantum capillus-veneris</name>
    <name type="common">Maidenhair fern</name>
    <dbReference type="NCBI Taxonomy" id="13818"/>
    <lineage>
        <taxon>Eukaryota</taxon>
        <taxon>Viridiplantae</taxon>
        <taxon>Streptophyta</taxon>
        <taxon>Embryophyta</taxon>
        <taxon>Tracheophyta</taxon>
        <taxon>Polypodiopsida</taxon>
        <taxon>Polypodiidae</taxon>
        <taxon>Polypodiales</taxon>
        <taxon>Pteridineae</taxon>
        <taxon>Pteridaceae</taxon>
        <taxon>Vittarioideae</taxon>
        <taxon>Adiantum</taxon>
    </lineage>
</organism>
<sequence length="269" mass="28360">MEGREWQRMWKSTPSQQAKGTCSGGAGAHGDYKTGQPPALIRTCLSAHQHSRVEIYFTYTHRTQPWRARRVSAPCSPETPLPPPPSLLPVPLFTPPPSSPTLASPAPARPPRGLLQEKQDSSSAAPSSIRRGILAGIVAAGSALAVFSNNTSMAAIGPGNEGACRTAEKADELLKAADKLNIEDAPRRYGPGRPGPVKDPTKISQIAGTARDAIGQADTKSYIGDDLGKAEGGVLKPFQQGLKNLKETVERTGADARSTVADVVSKNTP</sequence>
<feature type="region of interest" description="Disordered" evidence="1">
    <location>
        <begin position="1"/>
        <end position="34"/>
    </location>
</feature>
<gene>
    <name evidence="2" type="ORF">GOP47_0018574</name>
</gene>
<protein>
    <submittedName>
        <fullName evidence="2">Uncharacterized protein</fullName>
    </submittedName>
</protein>
<evidence type="ECO:0000313" key="3">
    <source>
        <dbReference type="Proteomes" id="UP000886520"/>
    </source>
</evidence>
<name>A0A9D4Z9Q7_ADICA</name>
<evidence type="ECO:0000313" key="2">
    <source>
        <dbReference type="EMBL" id="KAI5065950.1"/>
    </source>
</evidence>
<feature type="region of interest" description="Disordered" evidence="1">
    <location>
        <begin position="249"/>
        <end position="269"/>
    </location>
</feature>